<gene>
    <name evidence="2" type="ORF">CYMTET_51079</name>
</gene>
<evidence type="ECO:0000313" key="3">
    <source>
        <dbReference type="Proteomes" id="UP001190700"/>
    </source>
</evidence>
<proteinExistence type="predicted"/>
<comment type="caution">
    <text evidence="2">The sequence shown here is derived from an EMBL/GenBank/DDBJ whole genome shotgun (WGS) entry which is preliminary data.</text>
</comment>
<organism evidence="2 3">
    <name type="scientific">Cymbomonas tetramitiformis</name>
    <dbReference type="NCBI Taxonomy" id="36881"/>
    <lineage>
        <taxon>Eukaryota</taxon>
        <taxon>Viridiplantae</taxon>
        <taxon>Chlorophyta</taxon>
        <taxon>Pyramimonadophyceae</taxon>
        <taxon>Pyramimonadales</taxon>
        <taxon>Pyramimonadaceae</taxon>
        <taxon>Cymbomonas</taxon>
    </lineage>
</organism>
<accession>A0AAE0BNI4</accession>
<evidence type="ECO:0000256" key="1">
    <source>
        <dbReference type="SAM" id="SignalP"/>
    </source>
</evidence>
<dbReference type="EMBL" id="LGRX02034063">
    <property type="protein sequence ID" value="KAK3238954.1"/>
    <property type="molecule type" value="Genomic_DNA"/>
</dbReference>
<keyword evidence="1" id="KW-0732">Signal</keyword>
<name>A0AAE0BNI4_9CHLO</name>
<dbReference type="Proteomes" id="UP001190700">
    <property type="component" value="Unassembled WGS sequence"/>
</dbReference>
<protein>
    <submittedName>
        <fullName evidence="2">Uncharacterized protein</fullName>
    </submittedName>
</protein>
<sequence>MARLLAVAFFALVGTQSASAIVPTRKGMKDMAVNYWVRQVGPSDDITKVSKTVEEAAKPGKEDMKQMAANYWVRQVGPSDDIESGRNSSSQDVRHNFTMSFAGTPLGMLTPEQYLEDFLGGRLRRGRRWKNVA</sequence>
<evidence type="ECO:0000313" key="2">
    <source>
        <dbReference type="EMBL" id="KAK3238954.1"/>
    </source>
</evidence>
<reference evidence="2 3" key="1">
    <citation type="journal article" date="2015" name="Genome Biol. Evol.">
        <title>Comparative Genomics of a Bacterivorous Green Alga Reveals Evolutionary Causalities and Consequences of Phago-Mixotrophic Mode of Nutrition.</title>
        <authorList>
            <person name="Burns J.A."/>
            <person name="Paasch A."/>
            <person name="Narechania A."/>
            <person name="Kim E."/>
        </authorList>
    </citation>
    <scope>NUCLEOTIDE SEQUENCE [LARGE SCALE GENOMIC DNA]</scope>
    <source>
        <strain evidence="2 3">PLY_AMNH</strain>
    </source>
</reference>
<feature type="signal peptide" evidence="1">
    <location>
        <begin position="1"/>
        <end position="20"/>
    </location>
</feature>
<feature type="chain" id="PRO_5041977201" evidence="1">
    <location>
        <begin position="21"/>
        <end position="133"/>
    </location>
</feature>
<keyword evidence="3" id="KW-1185">Reference proteome</keyword>
<dbReference type="AlphaFoldDB" id="A0AAE0BNI4"/>